<dbReference type="InterPro" id="IPR050586">
    <property type="entry name" value="CPA3_Na-H_Antiporter_D"/>
</dbReference>
<comment type="subcellular location">
    <subcellularLocation>
        <location evidence="1">Cell membrane</location>
        <topology evidence="1">Multi-pass membrane protein</topology>
    </subcellularLocation>
</comment>
<keyword evidence="5 6" id="KW-0472">Membrane</keyword>
<feature type="transmembrane region" description="Helical" evidence="6">
    <location>
        <begin position="197"/>
        <end position="221"/>
    </location>
</feature>
<dbReference type="GeneID" id="7171132"/>
<feature type="transmembrane region" description="Helical" evidence="6">
    <location>
        <begin position="159"/>
        <end position="185"/>
    </location>
</feature>
<feature type="transmembrane region" description="Helical" evidence="6">
    <location>
        <begin position="233"/>
        <end position="253"/>
    </location>
</feature>
<gene>
    <name evidence="8" type="ordered locus">DKAM_1017</name>
</gene>
<sequence length="508" mass="55821">MSYVNTLATSILLYLFSLVILIFISRPYLNPLPRFLIKLIPYGLTGLAIYLEYNSGLIDDFPTLLAYTTLVLGYIIGIYSTYYFKLEEYHGRFDTVIDLFVILVAATYGSPNLISLAAMWSAAEIIGWYLIVEGEAHSIEGSLRSSRGYLLTSTLTFEISVFTVILVSILSVMATMASVDIGFLIKPFKTIPSHSEASIYFIPLLIVGFIAKTANIPLHFWLPGAHSAAPSPASAILSGLMTPLGFYGLYRVLKLVDLSSYSMELAMVLAILGFMSVIYGWIQVSAQRDGKKILAYATIATNGYISMVFALYVLNPSNGMENLLGLSILMHAAYKVTLFSEMGLIEASYRTRYIHGIRGLSKTLPLSSMGGLLAVLTLMGAPGTIGFTVKALSVYYIISQALDPARLLILVGFITYMAISAYLAVKYMTIYFSTPHPPFPEEPSEIPRVAQIPVLVLGLSNVYLPIVSIPLLKELADLILLFSMVSPLMLLATVLMYLTVARERGVKH</sequence>
<feature type="transmembrane region" description="Helical" evidence="6">
    <location>
        <begin position="265"/>
        <end position="282"/>
    </location>
</feature>
<feature type="transmembrane region" description="Helical" evidence="6">
    <location>
        <begin position="65"/>
        <end position="84"/>
    </location>
</feature>
<evidence type="ECO:0000256" key="4">
    <source>
        <dbReference type="ARBA" id="ARBA00022989"/>
    </source>
</evidence>
<feature type="transmembrane region" description="Helical" evidence="6">
    <location>
        <begin position="372"/>
        <end position="398"/>
    </location>
</feature>
<dbReference type="AlphaFoldDB" id="B8D5G2"/>
<feature type="transmembrane region" description="Helical" evidence="6">
    <location>
        <begin position="96"/>
        <end position="120"/>
    </location>
</feature>
<dbReference type="EMBL" id="CP001140">
    <property type="protein sequence ID" value="ACL11343.1"/>
    <property type="molecule type" value="Genomic_DNA"/>
</dbReference>
<keyword evidence="4 6" id="KW-1133">Transmembrane helix</keyword>
<protein>
    <submittedName>
        <fullName evidence="8">NADH/ubiquinone/plastoquinone (Complex I)</fullName>
    </submittedName>
</protein>
<feature type="transmembrane region" description="Helical" evidence="6">
    <location>
        <begin position="478"/>
        <end position="500"/>
    </location>
</feature>
<dbReference type="PANTHER" id="PTHR42703:SF1">
    <property type="entry name" value="NA(+)_H(+) ANTIPORTER SUBUNIT D1"/>
    <property type="match status" value="1"/>
</dbReference>
<dbReference type="PRINTS" id="PR01434">
    <property type="entry name" value="NADHDHGNASE5"/>
</dbReference>
<evidence type="ECO:0000313" key="8">
    <source>
        <dbReference type="EMBL" id="ACL11343.1"/>
    </source>
</evidence>
<evidence type="ECO:0000256" key="3">
    <source>
        <dbReference type="ARBA" id="ARBA00022692"/>
    </source>
</evidence>
<accession>B8D5G2</accession>
<proteinExistence type="predicted"/>
<dbReference type="KEGG" id="dka:DKAM_1017"/>
<dbReference type="Pfam" id="PF00361">
    <property type="entry name" value="Proton_antipo_M"/>
    <property type="match status" value="1"/>
</dbReference>
<evidence type="ECO:0000313" key="9">
    <source>
        <dbReference type="Proteomes" id="UP000006903"/>
    </source>
</evidence>
<dbReference type="STRING" id="490899.DKAM_1017"/>
<keyword evidence="3 6" id="KW-0812">Transmembrane</keyword>
<evidence type="ECO:0000256" key="5">
    <source>
        <dbReference type="ARBA" id="ARBA00023136"/>
    </source>
</evidence>
<dbReference type="Proteomes" id="UP000006903">
    <property type="component" value="Chromosome"/>
</dbReference>
<dbReference type="GO" id="GO:0005886">
    <property type="term" value="C:plasma membrane"/>
    <property type="evidence" value="ECO:0007669"/>
    <property type="project" value="UniProtKB-SubCell"/>
</dbReference>
<feature type="domain" description="NADH:quinone oxidoreductase/Mrp antiporter transmembrane" evidence="7">
    <location>
        <begin position="155"/>
        <end position="401"/>
    </location>
</feature>
<feature type="transmembrane region" description="Helical" evidence="6">
    <location>
        <begin position="404"/>
        <end position="425"/>
    </location>
</feature>
<evidence type="ECO:0000256" key="6">
    <source>
        <dbReference type="SAM" id="Phobius"/>
    </source>
</evidence>
<evidence type="ECO:0000256" key="2">
    <source>
        <dbReference type="ARBA" id="ARBA00022475"/>
    </source>
</evidence>
<feature type="transmembrane region" description="Helical" evidence="6">
    <location>
        <begin position="294"/>
        <end position="314"/>
    </location>
</feature>
<organism evidence="8 9">
    <name type="scientific">Desulfurococcus amylolyticus (strain DSM 18924 / JCM 16383 / VKM B-2413 / 1221n)</name>
    <name type="common">Desulfurococcus kamchatkensis</name>
    <dbReference type="NCBI Taxonomy" id="490899"/>
    <lineage>
        <taxon>Archaea</taxon>
        <taxon>Thermoproteota</taxon>
        <taxon>Thermoprotei</taxon>
        <taxon>Desulfurococcales</taxon>
        <taxon>Desulfurococcaceae</taxon>
        <taxon>Desulfurococcus</taxon>
    </lineage>
</organism>
<evidence type="ECO:0000259" key="7">
    <source>
        <dbReference type="Pfam" id="PF00361"/>
    </source>
</evidence>
<dbReference type="HOGENOM" id="CLU_588787_0_0_2"/>
<dbReference type="PANTHER" id="PTHR42703">
    <property type="entry name" value="NADH DEHYDROGENASE"/>
    <property type="match status" value="1"/>
</dbReference>
<keyword evidence="8" id="KW-0830">Ubiquinone</keyword>
<dbReference type="RefSeq" id="WP_012608684.1">
    <property type="nucleotide sequence ID" value="NC_011766.1"/>
</dbReference>
<reference evidence="8 9" key="1">
    <citation type="journal article" date="2009" name="J. Bacteriol.">
        <title>Complete genome sequence of the anaerobic, protein-degrading hyperthermophilic crenarchaeon Desulfurococcus kamchatkensis.</title>
        <authorList>
            <person name="Ravin N.V."/>
            <person name="Mardanov A.V."/>
            <person name="Beletsky A.V."/>
            <person name="Kublanov I.V."/>
            <person name="Kolganova T.V."/>
            <person name="Lebedinsky A.V."/>
            <person name="Chernyh N.A."/>
            <person name="Bonch-Osmolovskaya E.A."/>
            <person name="Skryabin K.G."/>
        </authorList>
    </citation>
    <scope>NUCLEOTIDE SEQUENCE [LARGE SCALE GENOMIC DNA]</scope>
    <source>
        <strain evidence="9">DSM 18924 / JCM 16383 / VKM B-2413 / 1221n</strain>
    </source>
</reference>
<feature type="transmembrane region" description="Helical" evidence="6">
    <location>
        <begin position="6"/>
        <end position="24"/>
    </location>
</feature>
<dbReference type="InterPro" id="IPR001750">
    <property type="entry name" value="ND/Mrp_TM"/>
</dbReference>
<keyword evidence="2" id="KW-1003">Cell membrane</keyword>
<name>B8D5G2_DESA1</name>
<feature type="transmembrane region" description="Helical" evidence="6">
    <location>
        <begin position="446"/>
        <end position="466"/>
    </location>
</feature>
<evidence type="ECO:0000256" key="1">
    <source>
        <dbReference type="ARBA" id="ARBA00004651"/>
    </source>
</evidence>
<dbReference type="eggNOG" id="arCOG01537">
    <property type="taxonomic scope" value="Archaea"/>
</dbReference>